<dbReference type="Proteomes" id="UP001589575">
    <property type="component" value="Unassembled WGS sequence"/>
</dbReference>
<keyword evidence="3" id="KW-1185">Reference proteome</keyword>
<sequence>MRELLSGLLLPGGMGGHRHESQLLVGAQDCPVLGGVPGVEAFGLRPQPQQLRDVDGLEQHRQSPAPVLRVDQGVALVGRLGQVGEGLDVRVPDELPGRPVAGRRRDEGQSHLPAGPLLGSQPGHIPVLCHPLQGPGGRLGRHPAEQPGHRSGILLRAGPLPADQVIAVLLGGSGAGFGHQGGTGCLP</sequence>
<evidence type="ECO:0000256" key="1">
    <source>
        <dbReference type="SAM" id="MobiDB-lite"/>
    </source>
</evidence>
<gene>
    <name evidence="2" type="ORF">ACFFX0_11225</name>
</gene>
<comment type="caution">
    <text evidence="2">The sequence shown here is derived from an EMBL/GenBank/DDBJ whole genome shotgun (WGS) entry which is preliminary data.</text>
</comment>
<evidence type="ECO:0000313" key="3">
    <source>
        <dbReference type="Proteomes" id="UP001589575"/>
    </source>
</evidence>
<protein>
    <submittedName>
        <fullName evidence="2">Uncharacterized protein</fullName>
    </submittedName>
</protein>
<name>A0ABV5FZS6_9MICC</name>
<reference evidence="2 3" key="1">
    <citation type="submission" date="2024-09" db="EMBL/GenBank/DDBJ databases">
        <authorList>
            <person name="Sun Q."/>
            <person name="Mori K."/>
        </authorList>
    </citation>
    <scope>NUCLEOTIDE SEQUENCE [LARGE SCALE GENOMIC DNA]</scope>
    <source>
        <strain evidence="2 3">CCM 7609</strain>
    </source>
</reference>
<proteinExistence type="predicted"/>
<feature type="region of interest" description="Disordered" evidence="1">
    <location>
        <begin position="93"/>
        <end position="120"/>
    </location>
</feature>
<dbReference type="EMBL" id="JBHMFI010000001">
    <property type="protein sequence ID" value="MFB9071743.1"/>
    <property type="molecule type" value="Genomic_DNA"/>
</dbReference>
<organism evidence="2 3">
    <name type="scientific">Citricoccus parietis</name>
    <dbReference type="NCBI Taxonomy" id="592307"/>
    <lineage>
        <taxon>Bacteria</taxon>
        <taxon>Bacillati</taxon>
        <taxon>Actinomycetota</taxon>
        <taxon>Actinomycetes</taxon>
        <taxon>Micrococcales</taxon>
        <taxon>Micrococcaceae</taxon>
        <taxon>Citricoccus</taxon>
    </lineage>
</organism>
<accession>A0ABV5FZS6</accession>
<evidence type="ECO:0000313" key="2">
    <source>
        <dbReference type="EMBL" id="MFB9071743.1"/>
    </source>
</evidence>